<dbReference type="PANTHER" id="PTHR38831">
    <property type="entry name" value="TYPE II SECRETION SYSTEM PROTEIN K"/>
    <property type="match status" value="1"/>
</dbReference>
<dbReference type="Proteomes" id="UP000024942">
    <property type="component" value="Unassembled WGS sequence"/>
</dbReference>
<dbReference type="AlphaFoldDB" id="A0A059G516"/>
<proteinExistence type="inferred from homology"/>
<comment type="caution">
    <text evidence="2">The sequence shown here is derived from an EMBL/GenBank/DDBJ whole genome shotgun (WGS) entry which is preliminary data.</text>
</comment>
<keyword evidence="3" id="KW-1185">Reference proteome</keyword>
<keyword evidence="1" id="KW-0813">Transport</keyword>
<dbReference type="EMBL" id="ARYL01000020">
    <property type="protein sequence ID" value="KDA01876.1"/>
    <property type="molecule type" value="Genomic_DNA"/>
</dbReference>
<comment type="similarity">
    <text evidence="1">Belongs to the GSP K family.</text>
</comment>
<dbReference type="PANTHER" id="PTHR38831:SF2">
    <property type="entry name" value="TYPE II SECRETION SYSTEM PROTEIN K"/>
    <property type="match status" value="1"/>
</dbReference>
<sequence>MKQTESGIVLVQVLVIVAFASAMALTLMTVQDQATSFTERSADRIQAQALLRGAEASVVSAFRQDGEAGSDVDHYGEAWYLASQSPITTSRGSLSVTIRDEQSLFNLNNLADGNLAARAMLGRIVAASGEDSGLEVRVAAALALHGPVNDLQDLAALGFPETDIAILKDFSCALPEPTPVNLNTASNSLIAALFDNPLAAGRLMALRSRETYISRENMSKTGLIAPAGTALTSLFISVDVSVSWGSAQVHSLSLLERRGSGARVEVRVIRRDTGI</sequence>
<dbReference type="RefSeq" id="WP_035539355.1">
    <property type="nucleotide sequence ID" value="NZ_ARYL01000020.1"/>
</dbReference>
<dbReference type="STRING" id="1280953.HOC_13204"/>
<dbReference type="GO" id="GO:0005886">
    <property type="term" value="C:plasma membrane"/>
    <property type="evidence" value="ECO:0007669"/>
    <property type="project" value="UniProtKB-SubCell"/>
</dbReference>
<dbReference type="InterPro" id="IPR045584">
    <property type="entry name" value="Pilin-like"/>
</dbReference>
<evidence type="ECO:0000313" key="3">
    <source>
        <dbReference type="Proteomes" id="UP000024942"/>
    </source>
</evidence>
<dbReference type="GO" id="GO:0009306">
    <property type="term" value="P:protein secretion"/>
    <property type="evidence" value="ECO:0007669"/>
    <property type="project" value="InterPro"/>
</dbReference>
<reference evidence="2 3" key="1">
    <citation type="journal article" date="2014" name="Antonie Van Leeuwenhoek">
        <title>Hyphomonas beringensis sp. nov. and Hyphomonas chukchiensis sp. nov., isolated from surface seawater of the Bering Sea and Chukchi Sea.</title>
        <authorList>
            <person name="Li C."/>
            <person name="Lai Q."/>
            <person name="Li G."/>
            <person name="Dong C."/>
            <person name="Wang J."/>
            <person name="Liao Y."/>
            <person name="Shao Z."/>
        </authorList>
    </citation>
    <scope>NUCLEOTIDE SEQUENCE [LARGE SCALE GENOMIC DNA]</scope>
    <source>
        <strain evidence="2 3">SCH89</strain>
    </source>
</reference>
<dbReference type="InterPro" id="IPR005628">
    <property type="entry name" value="GspK"/>
</dbReference>
<keyword evidence="1" id="KW-1003">Cell membrane</keyword>
<evidence type="ECO:0000256" key="1">
    <source>
        <dbReference type="PIRNR" id="PIRNR002786"/>
    </source>
</evidence>
<dbReference type="Gene3D" id="3.30.1300.30">
    <property type="entry name" value="GSPII I/J protein-like"/>
    <property type="match status" value="1"/>
</dbReference>
<accession>A0A059G516</accession>
<dbReference type="OrthoDB" id="7860673at2"/>
<organism evidence="2 3">
    <name type="scientific">Hyphomonas oceanitis SCH89</name>
    <dbReference type="NCBI Taxonomy" id="1280953"/>
    <lineage>
        <taxon>Bacteria</taxon>
        <taxon>Pseudomonadati</taxon>
        <taxon>Pseudomonadota</taxon>
        <taxon>Alphaproteobacteria</taxon>
        <taxon>Hyphomonadales</taxon>
        <taxon>Hyphomonadaceae</taxon>
        <taxon>Hyphomonas</taxon>
    </lineage>
</organism>
<dbReference type="eggNOG" id="COG3156">
    <property type="taxonomic scope" value="Bacteria"/>
</dbReference>
<protein>
    <recommendedName>
        <fullName evidence="1">Type II secretion system protein K</fullName>
    </recommendedName>
</protein>
<keyword evidence="1" id="KW-0472">Membrane</keyword>
<dbReference type="SUPFAM" id="SSF54523">
    <property type="entry name" value="Pili subunits"/>
    <property type="match status" value="1"/>
</dbReference>
<comment type="subcellular location">
    <subcellularLocation>
        <location evidence="1">Cell inner membrane</location>
    </subcellularLocation>
</comment>
<gene>
    <name evidence="2" type="ORF">HOC_13204</name>
</gene>
<name>A0A059G516_9PROT</name>
<dbReference type="PATRIC" id="fig|1280953.3.peg.2657"/>
<dbReference type="PIRSF" id="PIRSF002786">
    <property type="entry name" value="XcpX"/>
    <property type="match status" value="1"/>
</dbReference>
<keyword evidence="1" id="KW-0997">Cell inner membrane</keyword>
<evidence type="ECO:0000313" key="2">
    <source>
        <dbReference type="EMBL" id="KDA01876.1"/>
    </source>
</evidence>